<dbReference type="Pfam" id="PF00109">
    <property type="entry name" value="ketoacyl-synt"/>
    <property type="match status" value="1"/>
</dbReference>
<name>A0ABR8N221_9BACL</name>
<dbReference type="InterPro" id="IPR014030">
    <property type="entry name" value="Ketoacyl_synth_N"/>
</dbReference>
<dbReference type="InterPro" id="IPR016039">
    <property type="entry name" value="Thiolase-like"/>
</dbReference>
<evidence type="ECO:0000256" key="2">
    <source>
        <dbReference type="ARBA" id="ARBA00022679"/>
    </source>
</evidence>
<reference evidence="5 6" key="1">
    <citation type="submission" date="2020-09" db="EMBL/GenBank/DDBJ databases">
        <title>Paenibacillus sp. strain PR3 16S rRNA gene Genome sequencing and assembly.</title>
        <authorList>
            <person name="Kim J."/>
        </authorList>
    </citation>
    <scope>NUCLEOTIDE SEQUENCE [LARGE SCALE GENOMIC DNA]</scope>
    <source>
        <strain evidence="5 6">PR3</strain>
    </source>
</reference>
<accession>A0ABR8N221</accession>
<gene>
    <name evidence="5" type="ORF">H8B09_25835</name>
</gene>
<dbReference type="PROSITE" id="PS52004">
    <property type="entry name" value="KS3_2"/>
    <property type="match status" value="1"/>
</dbReference>
<keyword evidence="2 3" id="KW-0808">Transferase</keyword>
<evidence type="ECO:0000313" key="5">
    <source>
        <dbReference type="EMBL" id="MBD3922203.1"/>
    </source>
</evidence>
<comment type="caution">
    <text evidence="5">The sequence shown here is derived from an EMBL/GenBank/DDBJ whole genome shotgun (WGS) entry which is preliminary data.</text>
</comment>
<evidence type="ECO:0000256" key="1">
    <source>
        <dbReference type="ARBA" id="ARBA00008467"/>
    </source>
</evidence>
<dbReference type="Proteomes" id="UP000609346">
    <property type="component" value="Unassembled WGS sequence"/>
</dbReference>
<dbReference type="Gene3D" id="3.40.47.10">
    <property type="match status" value="2"/>
</dbReference>
<dbReference type="SUPFAM" id="SSF53901">
    <property type="entry name" value="Thiolase-like"/>
    <property type="match status" value="1"/>
</dbReference>
<protein>
    <submittedName>
        <fullName evidence="5">Beta-ketoacyl-[acyl-carrier-protein] synthase family protein</fullName>
    </submittedName>
</protein>
<feature type="domain" description="Ketosynthase family 3 (KS3)" evidence="4">
    <location>
        <begin position="2"/>
        <end position="367"/>
    </location>
</feature>
<organism evidence="5 6">
    <name type="scientific">Paenibacillus terricola</name>
    <dbReference type="NCBI Taxonomy" id="2763503"/>
    <lineage>
        <taxon>Bacteria</taxon>
        <taxon>Bacillati</taxon>
        <taxon>Bacillota</taxon>
        <taxon>Bacilli</taxon>
        <taxon>Bacillales</taxon>
        <taxon>Paenibacillaceae</taxon>
        <taxon>Paenibacillus</taxon>
    </lineage>
</organism>
<proteinExistence type="inferred from homology"/>
<evidence type="ECO:0000256" key="3">
    <source>
        <dbReference type="RuleBase" id="RU003694"/>
    </source>
</evidence>
<dbReference type="PROSITE" id="PS00606">
    <property type="entry name" value="KS3_1"/>
    <property type="match status" value="1"/>
</dbReference>
<dbReference type="PANTHER" id="PTHR11712">
    <property type="entry name" value="POLYKETIDE SYNTHASE-RELATED"/>
    <property type="match status" value="1"/>
</dbReference>
<evidence type="ECO:0000313" key="6">
    <source>
        <dbReference type="Proteomes" id="UP000609346"/>
    </source>
</evidence>
<dbReference type="CDD" id="cd00834">
    <property type="entry name" value="KAS_I_II"/>
    <property type="match status" value="1"/>
</dbReference>
<sequence length="371" mass="40262">MKTRVVVTGVGAVTPVGNNMKATWANLLEGKSSINKIDLFDTSHYDTKIAAQVKNFRLDEEIEKKVKKYTHRSSRFGIQAFCEAVQDAALSDSDHHSEEIGLAMGCGVVYPNLDQFHELFQNFLSVQVKENIYISPNEVMKRNLTTGISLMAELINAKGPMISLTTACASSAQAIGEAFRRIQCNEASVMITGGYDSMINYIDLIGFDQDGFVIGEGAAVVVLENLESAIKRRARIYGEIVGYSSTINAYWLTDAPSDGEACITAMKNAMNDGGLTPERIDYIAVHGADASYNDFSETNAIKAVLGEYSHHVSIGSTKSMIGNLTSAAGAINFITTLLAMEDNKSIRAALSNAFAFGGIHTCIAVKEFFNR</sequence>
<dbReference type="InterPro" id="IPR018201">
    <property type="entry name" value="Ketoacyl_synth_AS"/>
</dbReference>
<dbReference type="Pfam" id="PF02801">
    <property type="entry name" value="Ketoacyl-synt_C"/>
    <property type="match status" value="1"/>
</dbReference>
<evidence type="ECO:0000259" key="4">
    <source>
        <dbReference type="PROSITE" id="PS52004"/>
    </source>
</evidence>
<comment type="similarity">
    <text evidence="1 3">Belongs to the thiolase-like superfamily. Beta-ketoacyl-ACP synthases family.</text>
</comment>
<dbReference type="InterPro" id="IPR014031">
    <property type="entry name" value="Ketoacyl_synth_C"/>
</dbReference>
<dbReference type="SMART" id="SM00825">
    <property type="entry name" value="PKS_KS"/>
    <property type="match status" value="1"/>
</dbReference>
<dbReference type="PANTHER" id="PTHR11712:SF336">
    <property type="entry name" value="3-OXOACYL-[ACYL-CARRIER-PROTEIN] SYNTHASE, MITOCHONDRIAL"/>
    <property type="match status" value="1"/>
</dbReference>
<dbReference type="InterPro" id="IPR020841">
    <property type="entry name" value="PKS_Beta-ketoAc_synthase_dom"/>
</dbReference>
<dbReference type="RefSeq" id="WP_191206507.1">
    <property type="nucleotide sequence ID" value="NZ_JACXZA010000008.1"/>
</dbReference>
<dbReference type="EMBL" id="JACXZA010000008">
    <property type="protein sequence ID" value="MBD3922203.1"/>
    <property type="molecule type" value="Genomic_DNA"/>
</dbReference>
<dbReference type="InterPro" id="IPR000794">
    <property type="entry name" value="Beta-ketoacyl_synthase"/>
</dbReference>
<keyword evidence="6" id="KW-1185">Reference proteome</keyword>